<evidence type="ECO:0000313" key="2">
    <source>
        <dbReference type="Proteomes" id="UP001382935"/>
    </source>
</evidence>
<dbReference type="EMBL" id="CP145607">
    <property type="protein sequence ID" value="WWM70698.1"/>
    <property type="molecule type" value="Genomic_DNA"/>
</dbReference>
<reference evidence="1 2" key="1">
    <citation type="submission" date="2024-02" db="EMBL/GenBank/DDBJ databases">
        <title>Full genome sequence of Sphingomonas kaistensis.</title>
        <authorList>
            <person name="Poletto B.L."/>
            <person name="Silva G."/>
            <person name="Galante D."/>
            <person name="Campos K.R."/>
            <person name="Santos M.B.N."/>
            <person name="Sacchi C.T."/>
        </authorList>
    </citation>
    <scope>NUCLEOTIDE SEQUENCE [LARGE SCALE GENOMIC DNA]</scope>
    <source>
        <strain evidence="1 2">MA4R</strain>
    </source>
</reference>
<accession>A0ABZ2G3Y1</accession>
<gene>
    <name evidence="1" type="ORF">V6R86_08435</name>
</gene>
<evidence type="ECO:0000313" key="1">
    <source>
        <dbReference type="EMBL" id="WWM70698.1"/>
    </source>
</evidence>
<sequence length="173" mass="19252">MTAPFGIEFYSAVADLQILTDLGQGKFFVSAPKPHPSFEQYVVQATPGLGVVWIKAVSPVLNNDAYGTRVRQQHGDLRGQLEKRYGPGKTTDFLVAGSIWDEDRDWTQGLSANERHYFTIWERPYAQLPEDLTNVFLGANGFGGDETSFSIEYSSAKLGVAEEEIRDMLSDLL</sequence>
<dbReference type="RefSeq" id="WP_338503683.1">
    <property type="nucleotide sequence ID" value="NZ_CP145607.1"/>
</dbReference>
<protein>
    <submittedName>
        <fullName evidence="1">Uncharacterized protein</fullName>
    </submittedName>
</protein>
<name>A0ABZ2G3Y1_9SPHN</name>
<dbReference type="Proteomes" id="UP001382935">
    <property type="component" value="Chromosome"/>
</dbReference>
<keyword evidence="2" id="KW-1185">Reference proteome</keyword>
<organism evidence="1 2">
    <name type="scientific">Sphingomonas kaistensis</name>
    <dbReference type="NCBI Taxonomy" id="298708"/>
    <lineage>
        <taxon>Bacteria</taxon>
        <taxon>Pseudomonadati</taxon>
        <taxon>Pseudomonadota</taxon>
        <taxon>Alphaproteobacteria</taxon>
        <taxon>Sphingomonadales</taxon>
        <taxon>Sphingomonadaceae</taxon>
        <taxon>Sphingomonas</taxon>
    </lineage>
</organism>
<proteinExistence type="predicted"/>